<feature type="transmembrane region" description="Helical" evidence="6">
    <location>
        <begin position="375"/>
        <end position="395"/>
    </location>
</feature>
<dbReference type="Gene3D" id="1.20.1250.20">
    <property type="entry name" value="MFS general substrate transporter like domains"/>
    <property type="match status" value="1"/>
</dbReference>
<organism evidence="7 8">
    <name type="scientific">Candidatus Anaerobiospirillum pullistercoris</name>
    <dbReference type="NCBI Taxonomy" id="2838452"/>
    <lineage>
        <taxon>Bacteria</taxon>
        <taxon>Pseudomonadati</taxon>
        <taxon>Pseudomonadota</taxon>
        <taxon>Gammaproteobacteria</taxon>
        <taxon>Aeromonadales</taxon>
        <taxon>Succinivibrionaceae</taxon>
        <taxon>Anaerobiospirillum</taxon>
    </lineage>
</organism>
<feature type="transmembrane region" description="Helical" evidence="6">
    <location>
        <begin position="47"/>
        <end position="72"/>
    </location>
</feature>
<feature type="transmembrane region" description="Helical" evidence="6">
    <location>
        <begin position="6"/>
        <end position="26"/>
    </location>
</feature>
<protein>
    <submittedName>
        <fullName evidence="7">MFS transporter</fullName>
    </submittedName>
</protein>
<keyword evidence="4 6" id="KW-0472">Membrane</keyword>
<feature type="transmembrane region" description="Helical" evidence="6">
    <location>
        <begin position="291"/>
        <end position="308"/>
    </location>
</feature>
<feature type="transmembrane region" description="Helical" evidence="6">
    <location>
        <begin position="133"/>
        <end position="157"/>
    </location>
</feature>
<evidence type="ECO:0000313" key="8">
    <source>
        <dbReference type="Proteomes" id="UP000886829"/>
    </source>
</evidence>
<dbReference type="PANTHER" id="PTHR23514:SF13">
    <property type="entry name" value="INNER MEMBRANE PROTEIN YBJJ"/>
    <property type="match status" value="1"/>
</dbReference>
<evidence type="ECO:0000256" key="3">
    <source>
        <dbReference type="ARBA" id="ARBA00022989"/>
    </source>
</evidence>
<feature type="transmembrane region" description="Helical" evidence="6">
    <location>
        <begin position="407"/>
        <end position="426"/>
    </location>
</feature>
<feature type="transmembrane region" description="Helical" evidence="6">
    <location>
        <begin position="163"/>
        <end position="181"/>
    </location>
</feature>
<reference evidence="7" key="2">
    <citation type="submission" date="2021-04" db="EMBL/GenBank/DDBJ databases">
        <authorList>
            <person name="Gilroy R."/>
        </authorList>
    </citation>
    <scope>NUCLEOTIDE SEQUENCE</scope>
    <source>
        <strain evidence="7">USASDec5-558</strain>
    </source>
</reference>
<dbReference type="Pfam" id="PF07690">
    <property type="entry name" value="MFS_1"/>
    <property type="match status" value="1"/>
</dbReference>
<feature type="transmembrane region" description="Helical" evidence="6">
    <location>
        <begin position="250"/>
        <end position="271"/>
    </location>
</feature>
<proteinExistence type="predicted"/>
<dbReference type="AlphaFoldDB" id="A0A9D1WDB7"/>
<dbReference type="InterPro" id="IPR011701">
    <property type="entry name" value="MFS"/>
</dbReference>
<feature type="region of interest" description="Disordered" evidence="5">
    <location>
        <begin position="192"/>
        <end position="218"/>
    </location>
</feature>
<evidence type="ECO:0000256" key="6">
    <source>
        <dbReference type="SAM" id="Phobius"/>
    </source>
</evidence>
<keyword evidence="3 6" id="KW-1133">Transmembrane helix</keyword>
<dbReference type="InterPro" id="IPR036259">
    <property type="entry name" value="MFS_trans_sf"/>
</dbReference>
<comment type="caution">
    <text evidence="7">The sequence shown here is derived from an EMBL/GenBank/DDBJ whole genome shotgun (WGS) entry which is preliminary data.</text>
</comment>
<dbReference type="InterPro" id="IPR051788">
    <property type="entry name" value="MFS_Transporter"/>
</dbReference>
<evidence type="ECO:0000256" key="5">
    <source>
        <dbReference type="SAM" id="MobiDB-lite"/>
    </source>
</evidence>
<dbReference type="Proteomes" id="UP000886829">
    <property type="component" value="Unassembled WGS sequence"/>
</dbReference>
<evidence type="ECO:0000256" key="2">
    <source>
        <dbReference type="ARBA" id="ARBA00022692"/>
    </source>
</evidence>
<dbReference type="SUPFAM" id="SSF103473">
    <property type="entry name" value="MFS general substrate transporter"/>
    <property type="match status" value="1"/>
</dbReference>
<feature type="transmembrane region" description="Helical" evidence="6">
    <location>
        <begin position="320"/>
        <end position="339"/>
    </location>
</feature>
<evidence type="ECO:0000313" key="7">
    <source>
        <dbReference type="EMBL" id="HIX56970.1"/>
    </source>
</evidence>
<gene>
    <name evidence="7" type="ORF">H9850_05815</name>
</gene>
<sequence>MPDKIFGLRATTVACLFYFLCSGLIYSQIMGRMPALKEQAGVDPTGVGIALLSLGLGSLFGFVTIGITTRYVQSKTLLKLSTLLFLLILAALTMVPNLFLLCACFALSGFAFSWMEVAANTQALNLEIFFKRAYISSMHATFCVGALVGSLIASGFAFSGLPLFINFISVVIIILISFFFLGQKLINDQSNEDSTATENAPAIAAEQQASSDTPAKDEADNVHTYRMNDERLHNPKVEITEQKRKPRDRIPLFVIFCGFLTMCTYCGEGTVAEWGGLLLTMAKGASEGEAALAYGIFSLFMAIARFCGDPLKKLLGDFKLLFFGTLLGICCELVVITSSNPYVCIAAFAIMGIGLSPVMPMILRRAGRYPGIRPALASTVISTLGYSGMLILPPSLGYVASRFGLEAAFLIPLTCIIIVCLGSFAFREKKALVTA</sequence>
<comment type="subcellular location">
    <subcellularLocation>
        <location evidence="1">Membrane</location>
        <topology evidence="1">Multi-pass membrane protein</topology>
    </subcellularLocation>
</comment>
<feature type="transmembrane region" description="Helical" evidence="6">
    <location>
        <begin position="345"/>
        <end position="363"/>
    </location>
</feature>
<reference evidence="7" key="1">
    <citation type="journal article" date="2021" name="PeerJ">
        <title>Extensive microbial diversity within the chicken gut microbiome revealed by metagenomics and culture.</title>
        <authorList>
            <person name="Gilroy R."/>
            <person name="Ravi A."/>
            <person name="Getino M."/>
            <person name="Pursley I."/>
            <person name="Horton D.L."/>
            <person name="Alikhan N.F."/>
            <person name="Baker D."/>
            <person name="Gharbi K."/>
            <person name="Hall N."/>
            <person name="Watson M."/>
            <person name="Adriaenssens E.M."/>
            <person name="Foster-Nyarko E."/>
            <person name="Jarju S."/>
            <person name="Secka A."/>
            <person name="Antonio M."/>
            <person name="Oren A."/>
            <person name="Chaudhuri R.R."/>
            <person name="La Ragione R."/>
            <person name="Hildebrand F."/>
            <person name="Pallen M.J."/>
        </authorList>
    </citation>
    <scope>NUCLEOTIDE SEQUENCE</scope>
    <source>
        <strain evidence="7">USASDec5-558</strain>
    </source>
</reference>
<accession>A0A9D1WDB7</accession>
<name>A0A9D1WDB7_9GAMM</name>
<evidence type="ECO:0000256" key="1">
    <source>
        <dbReference type="ARBA" id="ARBA00004141"/>
    </source>
</evidence>
<evidence type="ECO:0000256" key="4">
    <source>
        <dbReference type="ARBA" id="ARBA00023136"/>
    </source>
</evidence>
<dbReference type="GO" id="GO:0022857">
    <property type="term" value="F:transmembrane transporter activity"/>
    <property type="evidence" value="ECO:0007669"/>
    <property type="project" value="InterPro"/>
</dbReference>
<keyword evidence="2 6" id="KW-0812">Transmembrane</keyword>
<feature type="transmembrane region" description="Helical" evidence="6">
    <location>
        <begin position="84"/>
        <end position="112"/>
    </location>
</feature>
<dbReference type="EMBL" id="DXEV01000111">
    <property type="protein sequence ID" value="HIX56970.1"/>
    <property type="molecule type" value="Genomic_DNA"/>
</dbReference>
<dbReference type="GO" id="GO:0016020">
    <property type="term" value="C:membrane"/>
    <property type="evidence" value="ECO:0007669"/>
    <property type="project" value="UniProtKB-SubCell"/>
</dbReference>
<dbReference type="PANTHER" id="PTHR23514">
    <property type="entry name" value="BYPASS OF STOP CODON PROTEIN 6"/>
    <property type="match status" value="1"/>
</dbReference>